<proteinExistence type="predicted"/>
<dbReference type="RefSeq" id="XP_016511500.1">
    <property type="nucleotide sequence ID" value="XM_016656014.1"/>
</dbReference>
<accession>A0A1S4DDJ8</accession>
<dbReference type="PaxDb" id="4097-A0A1S4DDJ8"/>
<evidence type="ECO:0000259" key="1">
    <source>
        <dbReference type="Pfam" id="PF13960"/>
    </source>
</evidence>
<dbReference type="RefSeq" id="XP_016511502.1">
    <property type="nucleotide sequence ID" value="XM_016656016.1"/>
</dbReference>
<protein>
    <submittedName>
        <fullName evidence="2 3">Uncharacterized protein isoform X1</fullName>
    </submittedName>
</protein>
<dbReference type="OrthoDB" id="1303032at2759"/>
<gene>
    <name evidence="2 3 4" type="primary">LOC107828658</name>
</gene>
<dbReference type="Pfam" id="PF13960">
    <property type="entry name" value="DUF4218"/>
    <property type="match status" value="1"/>
</dbReference>
<dbReference type="AlphaFoldDB" id="A0A1S4DDJ8"/>
<dbReference type="RefSeq" id="XP_016511501.1">
    <property type="nucleotide sequence ID" value="XM_016656015.1"/>
</dbReference>
<evidence type="ECO:0000313" key="4">
    <source>
        <dbReference type="RefSeq" id="XP_016511502.1"/>
    </source>
</evidence>
<evidence type="ECO:0000313" key="2">
    <source>
        <dbReference type="RefSeq" id="XP_016511500.1"/>
    </source>
</evidence>
<organism evidence="4">
    <name type="scientific">Nicotiana tabacum</name>
    <name type="common">Common tobacco</name>
    <dbReference type="NCBI Taxonomy" id="4097"/>
    <lineage>
        <taxon>Eukaryota</taxon>
        <taxon>Viridiplantae</taxon>
        <taxon>Streptophyta</taxon>
        <taxon>Embryophyta</taxon>
        <taxon>Tracheophyta</taxon>
        <taxon>Spermatophyta</taxon>
        <taxon>Magnoliopsida</taxon>
        <taxon>eudicotyledons</taxon>
        <taxon>Gunneridae</taxon>
        <taxon>Pentapetalae</taxon>
        <taxon>asterids</taxon>
        <taxon>lamiids</taxon>
        <taxon>Solanales</taxon>
        <taxon>Solanaceae</taxon>
        <taxon>Nicotianoideae</taxon>
        <taxon>Nicotianeae</taxon>
        <taxon>Nicotiana</taxon>
    </lineage>
</organism>
<evidence type="ECO:0000313" key="3">
    <source>
        <dbReference type="RefSeq" id="XP_016511501.1"/>
    </source>
</evidence>
<dbReference type="PANTHER" id="PTHR48258">
    <property type="entry name" value="DUF4218 DOMAIN-CONTAINING PROTEIN-RELATED"/>
    <property type="match status" value="1"/>
</dbReference>
<dbReference type="STRING" id="4097.A0A1S4DDJ8"/>
<sequence length="374" mass="43830">MYIEKNVFDNIFNTVMNVKGKTKDNAKSIADLKIFCHRPELHQDESSKKYPKACYMLEKNAKEVLCKWLQELRFPNGYVSNMGRCVDMNKLKLFGMKSHDCHVFMQLLISIAFRELLPRNVWQPLTELSLFFKDLTATALTEEHMAQLEKDIPHTSCKLERIFPPSFWDPMEHLPIHLAYEARLASPVQGRWMFPYERYLLKLKNKVKNKNKVEGSICNAYLVEEASSFCAHYFKSHVSTRHRKVPRNSDDCRVGGDKYPEMLSIFKHAGRSFGKKKPRRLDDKEYHAARTYVLLNCDEVKPYIRIYEDTLREIQPNIQNSEIDAKLETEFASWFEKYAYDPSSGIGNQIIKDLAEGPLYKCKLLRRILKLILL</sequence>
<dbReference type="KEGG" id="nta:107828658"/>
<dbReference type="InterPro" id="IPR025452">
    <property type="entry name" value="DUF4218"/>
</dbReference>
<reference evidence="2 3" key="1">
    <citation type="submission" date="2025-04" db="UniProtKB">
        <authorList>
            <consortium name="RefSeq"/>
        </authorList>
    </citation>
    <scope>IDENTIFICATION</scope>
</reference>
<feature type="domain" description="DUF4218" evidence="1">
    <location>
        <begin position="135"/>
        <end position="248"/>
    </location>
</feature>
<dbReference type="PANTHER" id="PTHR48258:SF4">
    <property type="entry name" value="DUF4216 DOMAIN-CONTAINING PROTEIN"/>
    <property type="match status" value="1"/>
</dbReference>
<name>A0A1S4DDJ8_TOBAC</name>